<dbReference type="Gene3D" id="1.20.1530.20">
    <property type="match status" value="1"/>
</dbReference>
<comment type="subcellular location">
    <subcellularLocation>
        <location evidence="1">Membrane</location>
        <topology evidence="1">Multi-pass membrane protein</topology>
    </subcellularLocation>
</comment>
<feature type="transmembrane region" description="Helical" evidence="10">
    <location>
        <begin position="166"/>
        <end position="186"/>
    </location>
</feature>
<sequence length="447" mass="47874">MLDNNLLLSIFLILAFAKLLGLLVERFGIPAIVGEIFAGLALGPMALGIIHPSEPLDFLANMGIMFMMFIMGLSTDLENVIKASARTATMITVIGAAIVFVVSAGVTLLVGILLGQDFFYSLAQACLIGIGLTSTSTVIGFKYLSDLGDRFSNVFKTLLAVEVTDGVFSIMLLAIFLSVINMFTISDGKTAISEFLPMLGWSSFKLFLLIVGFIIFVMKFGGKVADILLGVSNRNKEDRAIITLSLIVLFAVAGLSDWLELTSVIGAFLAGAILAGSPYSETVIAPRIKALGYGLFIPIFFAYTGVQMNFGALLGGPNIPIAGGFGIPFYLILFIGLLIGVMGGKYLGVMAGCALSGNFRPFEAKRIGTSLLCIGEDTLVVAQIGTMVYFARDMPLVTPEIFSVLGLLIIVSSLLTPYFINKAYAEKEYRPMSPRNGNGTRSRMRSI</sequence>
<gene>
    <name evidence="12" type="ORF">CUJ83_03620</name>
</gene>
<feature type="transmembrane region" description="Helical" evidence="10">
    <location>
        <begin position="291"/>
        <end position="310"/>
    </location>
</feature>
<dbReference type="PANTHER" id="PTHR43562:SF3">
    <property type="entry name" value="SODIUM ION_PROTON EXCHANGER (EUROFUNG)"/>
    <property type="match status" value="1"/>
</dbReference>
<organism evidence="12 13">
    <name type="scientific">Methanooceanicella nereidis</name>
    <dbReference type="NCBI Taxonomy" id="2052831"/>
    <lineage>
        <taxon>Archaea</taxon>
        <taxon>Methanobacteriati</taxon>
        <taxon>Methanobacteriota</taxon>
        <taxon>Stenosarchaea group</taxon>
        <taxon>Methanomicrobia</taxon>
        <taxon>Methanocellales</taxon>
        <taxon>Methanocellaceae</taxon>
        <taxon>Methanooceanicella</taxon>
    </lineage>
</organism>
<evidence type="ECO:0000256" key="6">
    <source>
        <dbReference type="ARBA" id="ARBA00023053"/>
    </source>
</evidence>
<feature type="transmembrane region" description="Helical" evidence="10">
    <location>
        <begin position="31"/>
        <end position="52"/>
    </location>
</feature>
<feature type="transmembrane region" description="Helical" evidence="10">
    <location>
        <begin position="198"/>
        <end position="218"/>
    </location>
</feature>
<comment type="caution">
    <text evidence="12">The sequence shown here is derived from an EMBL/GenBank/DDBJ whole genome shotgun (WGS) entry which is preliminary data.</text>
</comment>
<feature type="transmembrane region" description="Helical" evidence="10">
    <location>
        <begin position="330"/>
        <end position="355"/>
    </location>
</feature>
<dbReference type="RefSeq" id="WP_230740713.1">
    <property type="nucleotide sequence ID" value="NZ_PGCK01000002.1"/>
</dbReference>
<evidence type="ECO:0000256" key="2">
    <source>
        <dbReference type="ARBA" id="ARBA00022448"/>
    </source>
</evidence>
<dbReference type="InterPro" id="IPR006153">
    <property type="entry name" value="Cation/H_exchanger_TM"/>
</dbReference>
<name>A0AAP2RB49_9EURY</name>
<feature type="transmembrane region" description="Helical" evidence="10">
    <location>
        <begin position="401"/>
        <end position="420"/>
    </location>
</feature>
<feature type="domain" description="Cation/H+ exchanger transmembrane" evidence="11">
    <location>
        <begin position="14"/>
        <end position="419"/>
    </location>
</feature>
<evidence type="ECO:0000256" key="5">
    <source>
        <dbReference type="ARBA" id="ARBA00022989"/>
    </source>
</evidence>
<keyword evidence="6" id="KW-0915">Sodium</keyword>
<dbReference type="Proteomes" id="UP001320159">
    <property type="component" value="Unassembled WGS sequence"/>
</dbReference>
<evidence type="ECO:0000313" key="12">
    <source>
        <dbReference type="EMBL" id="MCD1294083.1"/>
    </source>
</evidence>
<keyword evidence="9" id="KW-0739">Sodium transport</keyword>
<evidence type="ECO:0000256" key="1">
    <source>
        <dbReference type="ARBA" id="ARBA00004141"/>
    </source>
</evidence>
<dbReference type="InterPro" id="IPR038770">
    <property type="entry name" value="Na+/solute_symporter_sf"/>
</dbReference>
<dbReference type="GO" id="GO:0006814">
    <property type="term" value="P:sodium ion transport"/>
    <property type="evidence" value="ECO:0007669"/>
    <property type="project" value="UniProtKB-KW"/>
</dbReference>
<feature type="transmembrane region" description="Helical" evidence="10">
    <location>
        <begin position="6"/>
        <end position="24"/>
    </location>
</feature>
<dbReference type="AlphaFoldDB" id="A0AAP2RB49"/>
<dbReference type="EMBL" id="PGCK01000002">
    <property type="protein sequence ID" value="MCD1294083.1"/>
    <property type="molecule type" value="Genomic_DNA"/>
</dbReference>
<dbReference type="GO" id="GO:0015297">
    <property type="term" value="F:antiporter activity"/>
    <property type="evidence" value="ECO:0007669"/>
    <property type="project" value="UniProtKB-KW"/>
</dbReference>
<dbReference type="Pfam" id="PF00999">
    <property type="entry name" value="Na_H_Exchanger"/>
    <property type="match status" value="1"/>
</dbReference>
<feature type="transmembrane region" description="Helical" evidence="10">
    <location>
        <begin position="58"/>
        <end position="77"/>
    </location>
</feature>
<accession>A0AAP2RB49</accession>
<evidence type="ECO:0000256" key="3">
    <source>
        <dbReference type="ARBA" id="ARBA00022449"/>
    </source>
</evidence>
<keyword evidence="7" id="KW-0406">Ion transport</keyword>
<feature type="transmembrane region" description="Helical" evidence="10">
    <location>
        <begin position="239"/>
        <end position="255"/>
    </location>
</feature>
<evidence type="ECO:0000256" key="4">
    <source>
        <dbReference type="ARBA" id="ARBA00022692"/>
    </source>
</evidence>
<keyword evidence="8 10" id="KW-0472">Membrane</keyword>
<feature type="transmembrane region" description="Helical" evidence="10">
    <location>
        <begin position="261"/>
        <end position="279"/>
    </location>
</feature>
<feature type="transmembrane region" description="Helical" evidence="10">
    <location>
        <begin position="118"/>
        <end position="145"/>
    </location>
</feature>
<keyword evidence="5 10" id="KW-1133">Transmembrane helix</keyword>
<reference evidence="12 13" key="1">
    <citation type="submission" date="2017-11" db="EMBL/GenBank/DDBJ databases">
        <title>Isolation and Characterization of Family Methanocellaceae Species from Potential Methane Hydrate Area Offshore Southwestern Taiwan.</title>
        <authorList>
            <person name="Zhang W.-L."/>
            <person name="Chen W.-C."/>
            <person name="Lai M.-C."/>
            <person name="Chen S.-C."/>
        </authorList>
    </citation>
    <scope>NUCLEOTIDE SEQUENCE [LARGE SCALE GENOMIC DNA]</scope>
    <source>
        <strain evidence="12 13">CWC-04</strain>
    </source>
</reference>
<keyword evidence="13" id="KW-1185">Reference proteome</keyword>
<evidence type="ECO:0000256" key="8">
    <source>
        <dbReference type="ARBA" id="ARBA00023136"/>
    </source>
</evidence>
<evidence type="ECO:0000259" key="11">
    <source>
        <dbReference type="Pfam" id="PF00999"/>
    </source>
</evidence>
<feature type="transmembrane region" description="Helical" evidence="10">
    <location>
        <begin position="367"/>
        <end position="389"/>
    </location>
</feature>
<proteinExistence type="predicted"/>
<keyword evidence="3" id="KW-0050">Antiport</keyword>
<evidence type="ECO:0000256" key="9">
    <source>
        <dbReference type="ARBA" id="ARBA00023201"/>
    </source>
</evidence>
<dbReference type="GO" id="GO:1902600">
    <property type="term" value="P:proton transmembrane transport"/>
    <property type="evidence" value="ECO:0007669"/>
    <property type="project" value="InterPro"/>
</dbReference>
<keyword evidence="4 10" id="KW-0812">Transmembrane</keyword>
<evidence type="ECO:0000313" key="13">
    <source>
        <dbReference type="Proteomes" id="UP001320159"/>
    </source>
</evidence>
<feature type="transmembrane region" description="Helical" evidence="10">
    <location>
        <begin position="89"/>
        <end position="112"/>
    </location>
</feature>
<evidence type="ECO:0000256" key="10">
    <source>
        <dbReference type="SAM" id="Phobius"/>
    </source>
</evidence>
<dbReference type="PANTHER" id="PTHR43562">
    <property type="entry name" value="NAPA-TYPE SODIUM/HYDROGEN ANTIPORTER"/>
    <property type="match status" value="1"/>
</dbReference>
<dbReference type="GO" id="GO:0016020">
    <property type="term" value="C:membrane"/>
    <property type="evidence" value="ECO:0007669"/>
    <property type="project" value="UniProtKB-SubCell"/>
</dbReference>
<protein>
    <submittedName>
        <fullName evidence="12">Cation:proton antiporter</fullName>
    </submittedName>
</protein>
<keyword evidence="2" id="KW-0813">Transport</keyword>
<evidence type="ECO:0000256" key="7">
    <source>
        <dbReference type="ARBA" id="ARBA00023065"/>
    </source>
</evidence>